<evidence type="ECO:0000313" key="4">
    <source>
        <dbReference type="Proteomes" id="UP000054560"/>
    </source>
</evidence>
<dbReference type="eggNOG" id="KOG1093">
    <property type="taxonomic scope" value="Eukaryota"/>
</dbReference>
<dbReference type="STRING" id="667725.A0A0L0FBI3"/>
<dbReference type="AlphaFoldDB" id="A0A0L0FBI3"/>
<sequence length="287" mass="32377">CNGWLDYAPDPPHGTVLRAVEVILSEHDAELHVQFKRLHCSAVQWAWPMLQGVFAAILSAAQWAALWDCVLLERTPRLIYYVVVALVKSERRQLLSMRTAAEIESHCSRERQINVREIIRIAKLLCTRTKVSDCPSVLMGLAPTEFYPIPGPSDVSQPNANRTRLNLGYGALSRLPGRGVAEEDFNLDQIQDNLEGRPNYTVDNKGGLSVEGISERIQSQTEKLNWKHSQLARILDEKENINKDMEDNRRALSAKTHTLRKAQVQKEVKAMVTMLDVAGKAMDKEIN</sequence>
<feature type="domain" description="Rab-GAP TBC" evidence="2">
    <location>
        <begin position="18"/>
        <end position="95"/>
    </location>
</feature>
<feature type="coiled-coil region" evidence="1">
    <location>
        <begin position="228"/>
        <end position="255"/>
    </location>
</feature>
<dbReference type="Gene3D" id="1.10.472.80">
    <property type="entry name" value="Ypt/Rab-GAP domain of gyp1p, domain 3"/>
    <property type="match status" value="1"/>
</dbReference>
<reference evidence="3 4" key="1">
    <citation type="submission" date="2011-02" db="EMBL/GenBank/DDBJ databases">
        <title>The Genome Sequence of Sphaeroforma arctica JP610.</title>
        <authorList>
            <consortium name="The Broad Institute Genome Sequencing Platform"/>
            <person name="Russ C."/>
            <person name="Cuomo C."/>
            <person name="Young S.K."/>
            <person name="Zeng Q."/>
            <person name="Gargeya S."/>
            <person name="Alvarado L."/>
            <person name="Berlin A."/>
            <person name="Chapman S.B."/>
            <person name="Chen Z."/>
            <person name="Freedman E."/>
            <person name="Gellesch M."/>
            <person name="Goldberg J."/>
            <person name="Griggs A."/>
            <person name="Gujja S."/>
            <person name="Heilman E."/>
            <person name="Heiman D."/>
            <person name="Howarth C."/>
            <person name="Mehta T."/>
            <person name="Neiman D."/>
            <person name="Pearson M."/>
            <person name="Roberts A."/>
            <person name="Saif S."/>
            <person name="Shea T."/>
            <person name="Shenoy N."/>
            <person name="Sisk P."/>
            <person name="Stolte C."/>
            <person name="Sykes S."/>
            <person name="White J."/>
            <person name="Yandava C."/>
            <person name="Burger G."/>
            <person name="Gray M.W."/>
            <person name="Holland P.W.H."/>
            <person name="King N."/>
            <person name="Lang F.B.F."/>
            <person name="Roger A.J."/>
            <person name="Ruiz-Trillo I."/>
            <person name="Haas B."/>
            <person name="Nusbaum C."/>
            <person name="Birren B."/>
        </authorList>
    </citation>
    <scope>NUCLEOTIDE SEQUENCE [LARGE SCALE GENOMIC DNA]</scope>
    <source>
        <strain evidence="3 4">JP610</strain>
    </source>
</reference>
<evidence type="ECO:0000256" key="1">
    <source>
        <dbReference type="SAM" id="Coils"/>
    </source>
</evidence>
<feature type="non-terminal residue" evidence="3">
    <location>
        <position position="287"/>
    </location>
</feature>
<dbReference type="OrthoDB" id="5578278at2759"/>
<keyword evidence="1" id="KW-0175">Coiled coil</keyword>
<dbReference type="InterPro" id="IPR035969">
    <property type="entry name" value="Rab-GAP_TBC_sf"/>
</dbReference>
<dbReference type="InterPro" id="IPR000195">
    <property type="entry name" value="Rab-GAP-TBC_dom"/>
</dbReference>
<proteinExistence type="predicted"/>
<protein>
    <recommendedName>
        <fullName evidence="2">Rab-GAP TBC domain-containing protein</fullName>
    </recommendedName>
</protein>
<gene>
    <name evidence="3" type="ORF">SARC_13364</name>
</gene>
<name>A0A0L0FBI3_9EUKA</name>
<evidence type="ECO:0000313" key="3">
    <source>
        <dbReference type="EMBL" id="KNC74079.1"/>
    </source>
</evidence>
<organism evidence="3 4">
    <name type="scientific">Sphaeroforma arctica JP610</name>
    <dbReference type="NCBI Taxonomy" id="667725"/>
    <lineage>
        <taxon>Eukaryota</taxon>
        <taxon>Ichthyosporea</taxon>
        <taxon>Ichthyophonida</taxon>
        <taxon>Sphaeroforma</taxon>
    </lineage>
</organism>
<dbReference type="GeneID" id="25913868"/>
<accession>A0A0L0FBI3</accession>
<keyword evidence="4" id="KW-1185">Reference proteome</keyword>
<evidence type="ECO:0000259" key="2">
    <source>
        <dbReference type="Pfam" id="PF00566"/>
    </source>
</evidence>
<feature type="non-terminal residue" evidence="3">
    <location>
        <position position="1"/>
    </location>
</feature>
<dbReference type="SUPFAM" id="SSF47923">
    <property type="entry name" value="Ypt/Rab-GAP domain of gyp1p"/>
    <property type="match status" value="1"/>
</dbReference>
<dbReference type="Proteomes" id="UP000054560">
    <property type="component" value="Unassembled WGS sequence"/>
</dbReference>
<dbReference type="RefSeq" id="XP_014147981.1">
    <property type="nucleotide sequence ID" value="XM_014292506.1"/>
</dbReference>
<dbReference type="EMBL" id="KQ244789">
    <property type="protein sequence ID" value="KNC74079.1"/>
    <property type="molecule type" value="Genomic_DNA"/>
</dbReference>
<dbReference type="Pfam" id="PF00566">
    <property type="entry name" value="RabGAP-TBC"/>
    <property type="match status" value="1"/>
</dbReference>